<dbReference type="RefSeq" id="WP_096467383.1">
    <property type="nucleotide sequence ID" value="NZ_AP017312.1"/>
</dbReference>
<dbReference type="Proteomes" id="UP000217696">
    <property type="component" value="Chromosome"/>
</dbReference>
<accession>A0A0U5B5Q9</accession>
<name>A0A0U5B5Q9_9BACL</name>
<protein>
    <submittedName>
        <fullName evidence="1">Uncharacterized protein</fullName>
    </submittedName>
</protein>
<dbReference type="EMBL" id="AP017312">
    <property type="protein sequence ID" value="BAU29728.1"/>
    <property type="molecule type" value="Genomic_DNA"/>
</dbReference>
<evidence type="ECO:0000313" key="2">
    <source>
        <dbReference type="Proteomes" id="UP000217696"/>
    </source>
</evidence>
<gene>
    <name evidence="1" type="ORF">CB4_03965</name>
</gene>
<reference evidence="1 2" key="1">
    <citation type="submission" date="2015-12" db="EMBL/GenBank/DDBJ databases">
        <title>Genome sequence of Aneurinibacillus soli.</title>
        <authorList>
            <person name="Lee J.S."/>
            <person name="Lee K.C."/>
            <person name="Kim K.K."/>
            <person name="Lee B.W."/>
        </authorList>
    </citation>
    <scope>NUCLEOTIDE SEQUENCE [LARGE SCALE GENOMIC DNA]</scope>
    <source>
        <strain evidence="1 2">CB4</strain>
    </source>
</reference>
<keyword evidence="2" id="KW-1185">Reference proteome</keyword>
<sequence>MTAEKFMAEIQRLLDEGKEKGYQYVDITSGDVHRQVGGYPSSNHRMATCCAVMQSMKKDRDEILKAPLKGKGATLTIRYYM</sequence>
<dbReference type="OrthoDB" id="1550740at2"/>
<proteinExistence type="predicted"/>
<evidence type="ECO:0000313" key="1">
    <source>
        <dbReference type="EMBL" id="BAU29728.1"/>
    </source>
</evidence>
<dbReference type="AlphaFoldDB" id="A0A0U5B5Q9"/>
<dbReference type="KEGG" id="asoc:CB4_03965"/>
<organism evidence="1 2">
    <name type="scientific">Aneurinibacillus soli</name>
    <dbReference type="NCBI Taxonomy" id="1500254"/>
    <lineage>
        <taxon>Bacteria</taxon>
        <taxon>Bacillati</taxon>
        <taxon>Bacillota</taxon>
        <taxon>Bacilli</taxon>
        <taxon>Bacillales</taxon>
        <taxon>Paenibacillaceae</taxon>
        <taxon>Aneurinibacillus group</taxon>
        <taxon>Aneurinibacillus</taxon>
    </lineage>
</organism>